<dbReference type="EMBL" id="VBAI01000244">
    <property type="protein sequence ID" value="TMJ07749.1"/>
    <property type="molecule type" value="Genomic_DNA"/>
</dbReference>
<accession>A0A537LIA4</accession>
<evidence type="ECO:0000256" key="1">
    <source>
        <dbReference type="SAM" id="MobiDB-lite"/>
    </source>
</evidence>
<feature type="region of interest" description="Disordered" evidence="1">
    <location>
        <begin position="132"/>
        <end position="151"/>
    </location>
</feature>
<name>A0A537LIA4_9BACT</name>
<dbReference type="Proteomes" id="UP000315217">
    <property type="component" value="Unassembled WGS sequence"/>
</dbReference>
<proteinExistence type="predicted"/>
<feature type="compositionally biased region" description="Polar residues" evidence="1">
    <location>
        <begin position="132"/>
        <end position="145"/>
    </location>
</feature>
<dbReference type="AlphaFoldDB" id="A0A537LIA4"/>
<evidence type="ECO:0000313" key="3">
    <source>
        <dbReference type="Proteomes" id="UP000315217"/>
    </source>
</evidence>
<evidence type="ECO:0000313" key="2">
    <source>
        <dbReference type="EMBL" id="TMJ07749.1"/>
    </source>
</evidence>
<comment type="caution">
    <text evidence="2">The sequence shown here is derived from an EMBL/GenBank/DDBJ whole genome shotgun (WGS) entry which is preliminary data.</text>
</comment>
<gene>
    <name evidence="2" type="ORF">E6G98_13285</name>
</gene>
<reference evidence="2 3" key="1">
    <citation type="journal article" date="2019" name="Nat. Microbiol.">
        <title>Mediterranean grassland soil C-N compound turnover is dependent on rainfall and depth, and is mediated by genomically divergent microorganisms.</title>
        <authorList>
            <person name="Diamond S."/>
            <person name="Andeer P.F."/>
            <person name="Li Z."/>
            <person name="Crits-Christoph A."/>
            <person name="Burstein D."/>
            <person name="Anantharaman K."/>
            <person name="Lane K.R."/>
            <person name="Thomas B.C."/>
            <person name="Pan C."/>
            <person name="Northen T.R."/>
            <person name="Banfield J.F."/>
        </authorList>
    </citation>
    <scope>NUCLEOTIDE SEQUENCE [LARGE SCALE GENOMIC DNA]</scope>
    <source>
        <strain evidence="2">NP_1</strain>
    </source>
</reference>
<protein>
    <submittedName>
        <fullName evidence="2">Uncharacterized protein</fullName>
    </submittedName>
</protein>
<organism evidence="2 3">
    <name type="scientific">Candidatus Segetimicrobium genomatis</name>
    <dbReference type="NCBI Taxonomy" id="2569760"/>
    <lineage>
        <taxon>Bacteria</taxon>
        <taxon>Bacillati</taxon>
        <taxon>Candidatus Sysuimicrobiota</taxon>
        <taxon>Candidatus Sysuimicrobiia</taxon>
        <taxon>Candidatus Sysuimicrobiales</taxon>
        <taxon>Candidatus Segetimicrobiaceae</taxon>
        <taxon>Candidatus Segetimicrobium</taxon>
    </lineage>
</organism>
<sequence length="414" mass="43160">MSTTTRTRALTLLRVAALALGAVLSASIGLGSLHPTGANAGFPNQLPFMCFNTGNTFHQTFGPISFFLNETQQGPTSFQEGPPTSKPVVILPLHRGAAAGHLVYYVITDASDLTVAQDLGVNYTPKLANAAGTSAVQRSSSSDPTSIDVPAGVDFSPEHALVASATGFPPSAAAPGAVGNTGYSPLVELPGGRGARSTRVVLNAPQIGDGVNTDAGDKAHWADKVKSVDAVNNTVSYEETNGCYEDMSVHYASFDSSAFGPAAVEDVTYAPALGSVPFVECGTNDINVEGPFINPGCARESLIAFINGQTGKDNIQRQGLNAALLDGESPLNILEDVPNNGGQFNYSPMWDIHLVQWKDSVPVANRLRQTDFATAEALVGTQAQSITPDGTASNTFQATGFIVNCPLISIFADK</sequence>